<gene>
    <name evidence="1" type="ORF">ACFSKW_41410</name>
</gene>
<accession>A0ABW4T832</accession>
<dbReference type="Proteomes" id="UP001597368">
    <property type="component" value="Unassembled WGS sequence"/>
</dbReference>
<keyword evidence="2" id="KW-1185">Reference proteome</keyword>
<organism evidence="1 2">
    <name type="scientific">Nonomuraea mangrovi</name>
    <dbReference type="NCBI Taxonomy" id="2316207"/>
    <lineage>
        <taxon>Bacteria</taxon>
        <taxon>Bacillati</taxon>
        <taxon>Actinomycetota</taxon>
        <taxon>Actinomycetes</taxon>
        <taxon>Streptosporangiales</taxon>
        <taxon>Streptosporangiaceae</taxon>
        <taxon>Nonomuraea</taxon>
    </lineage>
</organism>
<name>A0ABW4T832_9ACTN</name>
<dbReference type="RefSeq" id="WP_379579580.1">
    <property type="nucleotide sequence ID" value="NZ_JBHUFV010000061.1"/>
</dbReference>
<comment type="caution">
    <text evidence="1">The sequence shown here is derived from an EMBL/GenBank/DDBJ whole genome shotgun (WGS) entry which is preliminary data.</text>
</comment>
<reference evidence="2" key="1">
    <citation type="journal article" date="2019" name="Int. J. Syst. Evol. Microbiol.">
        <title>The Global Catalogue of Microorganisms (GCM) 10K type strain sequencing project: providing services to taxonomists for standard genome sequencing and annotation.</title>
        <authorList>
            <consortium name="The Broad Institute Genomics Platform"/>
            <consortium name="The Broad Institute Genome Sequencing Center for Infectious Disease"/>
            <person name="Wu L."/>
            <person name="Ma J."/>
        </authorList>
    </citation>
    <scope>NUCLEOTIDE SEQUENCE [LARGE SCALE GENOMIC DNA]</scope>
    <source>
        <strain evidence="2">ICMP 6774ER</strain>
    </source>
</reference>
<dbReference type="EMBL" id="JBHUFV010000061">
    <property type="protein sequence ID" value="MFD1937951.1"/>
    <property type="molecule type" value="Genomic_DNA"/>
</dbReference>
<evidence type="ECO:0000313" key="1">
    <source>
        <dbReference type="EMBL" id="MFD1937951.1"/>
    </source>
</evidence>
<sequence length="271" mass="28182">MVTRRTLLAAALACPAICTVAGSAGRRLPPEARGLWAAGVTVAYGTRSLVVGHDAEAALLRDLASRADAAALTVSAVLRRAVRPLVLVPRTSAEAAALAGTGAVEGLAALASQGRVIVLPGAFARLTPVGRDVVLAHELTHVAAGTEGRPVWLREGFADYVGYLRSGLPTRVAAAELAAEARAGLLPSALPADADFAPGSPRLAQVYQEAWLACRLVATVYGEHALVDLYHRAAGQDLDHALEPLGLSVRALVTRWREYVRDELTGAKGNG</sequence>
<proteinExistence type="predicted"/>
<protein>
    <recommendedName>
        <fullName evidence="3">DUF4157 domain-containing protein</fullName>
    </recommendedName>
</protein>
<evidence type="ECO:0008006" key="3">
    <source>
        <dbReference type="Google" id="ProtNLM"/>
    </source>
</evidence>
<evidence type="ECO:0000313" key="2">
    <source>
        <dbReference type="Proteomes" id="UP001597368"/>
    </source>
</evidence>